<dbReference type="GO" id="GO:0005524">
    <property type="term" value="F:ATP binding"/>
    <property type="evidence" value="ECO:0007669"/>
    <property type="project" value="UniProtKB-KW"/>
</dbReference>
<evidence type="ECO:0000256" key="22">
    <source>
        <dbReference type="ARBA" id="ARBA00048954"/>
    </source>
</evidence>
<dbReference type="SUPFAM" id="SSF52540">
    <property type="entry name" value="P-loop containing nucleoside triphosphate hydrolases"/>
    <property type="match status" value="1"/>
</dbReference>
<dbReference type="GO" id="GO:0046872">
    <property type="term" value="F:metal ion binding"/>
    <property type="evidence" value="ECO:0007669"/>
    <property type="project" value="UniProtKB-KW"/>
</dbReference>
<evidence type="ECO:0000256" key="19">
    <source>
        <dbReference type="ARBA" id="ARBA00044998"/>
    </source>
</evidence>
<evidence type="ECO:0000256" key="3">
    <source>
        <dbReference type="ARBA" id="ARBA00008435"/>
    </source>
</evidence>
<feature type="domain" description="Helicase ATP-binding" evidence="24">
    <location>
        <begin position="14"/>
        <end position="429"/>
    </location>
</feature>
<comment type="subcellular location">
    <subcellularLocation>
        <location evidence="2">Nucleus</location>
    </subcellularLocation>
</comment>
<gene>
    <name evidence="25" type="ORF">BJ875DRAFT_379381</name>
</gene>
<dbReference type="Proteomes" id="UP000824998">
    <property type="component" value="Unassembled WGS sequence"/>
</dbReference>
<dbReference type="GO" id="GO:0006139">
    <property type="term" value="P:nucleobase-containing compound metabolic process"/>
    <property type="evidence" value="ECO:0007669"/>
    <property type="project" value="InterPro"/>
</dbReference>
<accession>A0A9P7YGG6</accession>
<dbReference type="EC" id="5.6.2.3" evidence="18"/>
<evidence type="ECO:0000256" key="1">
    <source>
        <dbReference type="ARBA" id="ARBA00001966"/>
    </source>
</evidence>
<dbReference type="EMBL" id="MU251517">
    <property type="protein sequence ID" value="KAG9233062.1"/>
    <property type="molecule type" value="Genomic_DNA"/>
</dbReference>
<dbReference type="Pfam" id="PF06733">
    <property type="entry name" value="DEAD_2"/>
    <property type="match status" value="1"/>
</dbReference>
<organism evidence="25 26">
    <name type="scientific">Amylocarpus encephaloides</name>
    <dbReference type="NCBI Taxonomy" id="45428"/>
    <lineage>
        <taxon>Eukaryota</taxon>
        <taxon>Fungi</taxon>
        <taxon>Dikarya</taxon>
        <taxon>Ascomycota</taxon>
        <taxon>Pezizomycotina</taxon>
        <taxon>Leotiomycetes</taxon>
        <taxon>Helotiales</taxon>
        <taxon>Helotiales incertae sedis</taxon>
        <taxon>Amylocarpus</taxon>
    </lineage>
</organism>
<dbReference type="CDD" id="cd18788">
    <property type="entry name" value="SF2_C_XPD"/>
    <property type="match status" value="1"/>
</dbReference>
<dbReference type="InterPro" id="IPR014013">
    <property type="entry name" value="Helic_SF1/SF2_ATP-bd_DinG/Rad3"/>
</dbReference>
<keyword evidence="12" id="KW-0411">Iron-sulfur</keyword>
<evidence type="ECO:0000256" key="4">
    <source>
        <dbReference type="ARBA" id="ARBA00016387"/>
    </source>
</evidence>
<dbReference type="GO" id="GO:0051536">
    <property type="term" value="F:iron-sulfur cluster binding"/>
    <property type="evidence" value="ECO:0007669"/>
    <property type="project" value="UniProtKB-KW"/>
</dbReference>
<dbReference type="GO" id="GO:0003677">
    <property type="term" value="F:DNA binding"/>
    <property type="evidence" value="ECO:0007669"/>
    <property type="project" value="UniProtKB-KW"/>
</dbReference>
<keyword evidence="26" id="KW-1185">Reference proteome</keyword>
<evidence type="ECO:0000256" key="17">
    <source>
        <dbReference type="ARBA" id="ARBA00029709"/>
    </source>
</evidence>
<evidence type="ECO:0000256" key="18">
    <source>
        <dbReference type="ARBA" id="ARBA00044969"/>
    </source>
</evidence>
<evidence type="ECO:0000256" key="15">
    <source>
        <dbReference type="ARBA" id="ARBA00023242"/>
    </source>
</evidence>
<dbReference type="Pfam" id="PF13307">
    <property type="entry name" value="Helicase_C_2"/>
    <property type="match status" value="1"/>
</dbReference>
<keyword evidence="8" id="KW-0378">Hydrolase</keyword>
<dbReference type="OrthoDB" id="267079at2759"/>
<dbReference type="InterPro" id="IPR013020">
    <property type="entry name" value="Rad3/Chl1-like"/>
</dbReference>
<dbReference type="GO" id="GO:0043139">
    <property type="term" value="F:5'-3' DNA helicase activity"/>
    <property type="evidence" value="ECO:0007669"/>
    <property type="project" value="UniProtKB-EC"/>
</dbReference>
<evidence type="ECO:0000256" key="23">
    <source>
        <dbReference type="SAM" id="Coils"/>
    </source>
</evidence>
<evidence type="ECO:0000259" key="24">
    <source>
        <dbReference type="PROSITE" id="PS51193"/>
    </source>
</evidence>
<evidence type="ECO:0000256" key="11">
    <source>
        <dbReference type="ARBA" id="ARBA00023004"/>
    </source>
</evidence>
<dbReference type="FunFam" id="3.40.50.300:FF:002774">
    <property type="entry name" value="ATP-dependent DNA helicase chl1"/>
    <property type="match status" value="1"/>
</dbReference>
<dbReference type="SMART" id="SM00491">
    <property type="entry name" value="HELICc2"/>
    <property type="match status" value="1"/>
</dbReference>
<evidence type="ECO:0000256" key="13">
    <source>
        <dbReference type="ARBA" id="ARBA00023125"/>
    </source>
</evidence>
<evidence type="ECO:0000256" key="12">
    <source>
        <dbReference type="ARBA" id="ARBA00023014"/>
    </source>
</evidence>
<dbReference type="NCBIfam" id="TIGR00604">
    <property type="entry name" value="rad3"/>
    <property type="match status" value="1"/>
</dbReference>
<comment type="catalytic activity">
    <reaction evidence="22">
        <text>ATP + H2O = ADP + phosphate + H(+)</text>
        <dbReference type="Rhea" id="RHEA:13065"/>
        <dbReference type="ChEBI" id="CHEBI:15377"/>
        <dbReference type="ChEBI" id="CHEBI:15378"/>
        <dbReference type="ChEBI" id="CHEBI:30616"/>
        <dbReference type="ChEBI" id="CHEBI:43474"/>
        <dbReference type="ChEBI" id="CHEBI:456216"/>
        <dbReference type="EC" id="5.6.2.3"/>
    </reaction>
</comment>
<evidence type="ECO:0000256" key="16">
    <source>
        <dbReference type="ARBA" id="ARBA00023306"/>
    </source>
</evidence>
<name>A0A9P7YGG6_9HELO</name>
<keyword evidence="6" id="KW-0479">Metal-binding</keyword>
<evidence type="ECO:0000256" key="6">
    <source>
        <dbReference type="ARBA" id="ARBA00022723"/>
    </source>
</evidence>
<evidence type="ECO:0000256" key="8">
    <source>
        <dbReference type="ARBA" id="ARBA00022801"/>
    </source>
</evidence>
<comment type="caution">
    <text evidence="25">The sequence shown here is derived from an EMBL/GenBank/DDBJ whole genome shotgun (WGS) entry which is preliminary data.</text>
</comment>
<dbReference type="PROSITE" id="PS51193">
    <property type="entry name" value="HELICASE_ATP_BIND_2"/>
    <property type="match status" value="1"/>
</dbReference>
<dbReference type="AlphaFoldDB" id="A0A9P7YGG6"/>
<evidence type="ECO:0000256" key="2">
    <source>
        <dbReference type="ARBA" id="ARBA00004123"/>
    </source>
</evidence>
<dbReference type="Gene3D" id="3.40.50.300">
    <property type="entry name" value="P-loop containing nucleotide triphosphate hydrolases"/>
    <property type="match status" value="2"/>
</dbReference>
<protein>
    <recommendedName>
        <fullName evidence="5">ATP-dependent DNA helicase CHL1</fullName>
        <ecNumber evidence="18">5.6.2.3</ecNumber>
    </recommendedName>
    <alternativeName>
        <fullName evidence="4">ATP-dependent DNA helicase chl1</fullName>
    </alternativeName>
    <alternativeName>
        <fullName evidence="17">Chromosome loss protein 1</fullName>
    </alternativeName>
    <alternativeName>
        <fullName evidence="19 20">DNA 5'-3' helicase CHL1</fullName>
    </alternativeName>
</protein>
<feature type="coiled-coil region" evidence="23">
    <location>
        <begin position="101"/>
        <end position="128"/>
    </location>
</feature>
<dbReference type="FunFam" id="3.40.50.300:FF:001372">
    <property type="entry name" value="ATP-dependent DNA helicase chl1"/>
    <property type="match status" value="1"/>
</dbReference>
<dbReference type="GO" id="GO:0016818">
    <property type="term" value="F:hydrolase activity, acting on acid anhydrides, in phosphorus-containing anhydrides"/>
    <property type="evidence" value="ECO:0007669"/>
    <property type="project" value="InterPro"/>
</dbReference>
<keyword evidence="15" id="KW-0539">Nucleus</keyword>
<reference evidence="25" key="1">
    <citation type="journal article" date="2021" name="IMA Fungus">
        <title>Genomic characterization of three marine fungi, including Emericellopsis atlantica sp. nov. with signatures of a generalist lifestyle and marine biomass degradation.</title>
        <authorList>
            <person name="Hagestad O.C."/>
            <person name="Hou L."/>
            <person name="Andersen J.H."/>
            <person name="Hansen E.H."/>
            <person name="Altermark B."/>
            <person name="Li C."/>
            <person name="Kuhnert E."/>
            <person name="Cox R.J."/>
            <person name="Crous P.W."/>
            <person name="Spatafora J.W."/>
            <person name="Lail K."/>
            <person name="Amirebrahimi M."/>
            <person name="Lipzen A."/>
            <person name="Pangilinan J."/>
            <person name="Andreopoulos W."/>
            <person name="Hayes R.D."/>
            <person name="Ng V."/>
            <person name="Grigoriev I.V."/>
            <person name="Jackson S.A."/>
            <person name="Sutton T.D.S."/>
            <person name="Dobson A.D.W."/>
            <person name="Rama T."/>
        </authorList>
    </citation>
    <scope>NUCLEOTIDE SEQUENCE</scope>
    <source>
        <strain evidence="25">TRa018bII</strain>
    </source>
</reference>
<evidence type="ECO:0000256" key="14">
    <source>
        <dbReference type="ARBA" id="ARBA00023235"/>
    </source>
</evidence>
<keyword evidence="10" id="KW-0067">ATP-binding</keyword>
<evidence type="ECO:0000256" key="10">
    <source>
        <dbReference type="ARBA" id="ARBA00022840"/>
    </source>
</evidence>
<evidence type="ECO:0000256" key="9">
    <source>
        <dbReference type="ARBA" id="ARBA00022806"/>
    </source>
</evidence>
<dbReference type="InterPro" id="IPR006554">
    <property type="entry name" value="Helicase-like_DEXD_c2"/>
</dbReference>
<dbReference type="InterPro" id="IPR006555">
    <property type="entry name" value="ATP-dep_Helicase_C"/>
</dbReference>
<dbReference type="SMART" id="SM00488">
    <property type="entry name" value="DEXDc2"/>
    <property type="match status" value="1"/>
</dbReference>
<evidence type="ECO:0000256" key="20">
    <source>
        <dbReference type="ARBA" id="ARBA00045008"/>
    </source>
</evidence>
<comment type="similarity">
    <text evidence="3">Belongs to the DEAD box helicase family. DEAH subfamily. DDX11/CHL1 sub-subfamily.</text>
</comment>
<evidence type="ECO:0000256" key="7">
    <source>
        <dbReference type="ARBA" id="ARBA00022741"/>
    </source>
</evidence>
<keyword evidence="16" id="KW-0131">Cell cycle</keyword>
<evidence type="ECO:0000256" key="21">
    <source>
        <dbReference type="ARBA" id="ARBA00045702"/>
    </source>
</evidence>
<dbReference type="GO" id="GO:0005634">
    <property type="term" value="C:nucleus"/>
    <property type="evidence" value="ECO:0007669"/>
    <property type="project" value="UniProtKB-SubCell"/>
</dbReference>
<evidence type="ECO:0000313" key="25">
    <source>
        <dbReference type="EMBL" id="KAG9233062.1"/>
    </source>
</evidence>
<dbReference type="InterPro" id="IPR010614">
    <property type="entry name" value="RAD3-like_helicase_DEAD"/>
</dbReference>
<comment type="cofactor">
    <cofactor evidence="1">
        <name>[4Fe-4S] cluster</name>
        <dbReference type="ChEBI" id="CHEBI:49883"/>
    </cofactor>
</comment>
<keyword evidence="9 25" id="KW-0347">Helicase</keyword>
<dbReference type="PANTHER" id="PTHR11472:SF41">
    <property type="entry name" value="ATP-DEPENDENT DNA HELICASE DDX11-RELATED"/>
    <property type="match status" value="1"/>
</dbReference>
<dbReference type="PANTHER" id="PTHR11472">
    <property type="entry name" value="DNA REPAIR DEAD HELICASE RAD3/XP-D SUBFAMILY MEMBER"/>
    <property type="match status" value="1"/>
</dbReference>
<dbReference type="InterPro" id="IPR027417">
    <property type="entry name" value="P-loop_NTPase"/>
</dbReference>
<keyword evidence="14" id="KW-0413">Isomerase</keyword>
<sequence length="854" mass="95793">MAEECCESAVVAPLSRDFHHPYTPYDIQETFMSTVYQVLEESKVGILESPTGTGKSLSLICGSLTWLRDYRRTTFEGGLDWGEGDSDEPAWVIEQSRAGKRRELLRQREELEARLARIRAKEKAQRTKYLKGDQGFKKRKPNILDSAQEDDEEQFVLEDYESDGEKQASKDGESIYSAETLALMDKLGMGPIVPKPEEDEVEDETKIFYCSRTHSQLSQFINELRRIRLPAAIPDEDSEHEVQIEDLRHLTLGSRKSLCINPKVNKLGSVTAINERCAELQKSGTAQDHKCEFLPNQDHQVLVNEFRDHALATIQDIEDLGSLGKKIGVCPYYASRAAIRPAEIVTLPYPLLLQKSAREALGISLKGHVVIIDEAHNLMDAISNIHGIEITFKQLKSAREQLGVYLHKFRHKFKGKNRIYLAQLIRVIDSLTGYLETQITSQAKLLSGKGVDQINLFKLVHYLQESKLARKVEGYAVHVNHSNEKIEKIGKPKEDVSTVPVLHQIASLLSALTHPSKEGRLFFSRSTSLEPDSTTLKFLLLDPSKHFQEIVDEAKAVILAGGTMSPFSDYTSHLFPYLPPSAITTLSCGHVIPKTNLVAWNLSRGPSGKEFEFTYKHRLNTEMVNELGRALLNISTIVPDGVVVFFPSYNYLSTIVAQWAQPSDGPSILQRLEAKKPIFSEKKEASVDEVLTEYARSIDTGKGGLLLSVVGGKMSEGINFSDKLGRCVVIVGLPFPNIMSAEWKAKIEYVEQSYIESSTDKINAAELKRKAKEQSTEFYENACMRAVNQSVGRAIRHKGDYAAIVMIDKRYEGARIQRKLPGWIREGLVNKSGEKKFAMLMGALGGFFRGKKEV</sequence>
<evidence type="ECO:0000313" key="26">
    <source>
        <dbReference type="Proteomes" id="UP000824998"/>
    </source>
</evidence>
<keyword evidence="23" id="KW-0175">Coiled coil</keyword>
<proteinExistence type="inferred from homology"/>
<keyword evidence="13" id="KW-0238">DNA-binding</keyword>
<keyword evidence="11" id="KW-0408">Iron</keyword>
<dbReference type="GO" id="GO:0034085">
    <property type="term" value="P:establishment of sister chromatid cohesion"/>
    <property type="evidence" value="ECO:0007669"/>
    <property type="project" value="TreeGrafter"/>
</dbReference>
<evidence type="ECO:0000256" key="5">
    <source>
        <dbReference type="ARBA" id="ARBA00017386"/>
    </source>
</evidence>
<keyword evidence="7" id="KW-0547">Nucleotide-binding</keyword>
<dbReference type="InterPro" id="IPR045028">
    <property type="entry name" value="DinG/Rad3-like"/>
</dbReference>
<comment type="function">
    <text evidence="21">ATP-dependent DNA helicase important for chromosome transmission and normal cell cycle progression in G(2)/M. May have a role in changing DNA topology to allow the loading of proteins involved in maintaining sister chromatid cohesion in the vicinity of the centromeres. Has a specific role in chromosome segregation during meiosis II.</text>
</comment>